<dbReference type="EMBL" id="JACYFG010000006">
    <property type="protein sequence ID" value="MBD5778794.1"/>
    <property type="molecule type" value="Genomic_DNA"/>
</dbReference>
<dbReference type="AlphaFoldDB" id="A0A927F5J4"/>
<accession>A0A927F5J4</accession>
<evidence type="ECO:0000313" key="6">
    <source>
        <dbReference type="Proteomes" id="UP000622317"/>
    </source>
</evidence>
<dbReference type="PANTHER" id="PTHR44688:SF16">
    <property type="entry name" value="DNA-BINDING TRANSCRIPTIONAL ACTIVATOR DEVR_DOSR"/>
    <property type="match status" value="1"/>
</dbReference>
<proteinExistence type="predicted"/>
<gene>
    <name evidence="5" type="ORF">IEN85_04775</name>
</gene>
<dbReference type="CDD" id="cd06170">
    <property type="entry name" value="LuxR_C_like"/>
    <property type="match status" value="1"/>
</dbReference>
<dbReference type="GO" id="GO:0006355">
    <property type="term" value="P:regulation of DNA-templated transcription"/>
    <property type="evidence" value="ECO:0007669"/>
    <property type="project" value="InterPro"/>
</dbReference>
<evidence type="ECO:0000256" key="3">
    <source>
        <dbReference type="ARBA" id="ARBA00023163"/>
    </source>
</evidence>
<keyword evidence="3" id="KW-0804">Transcription</keyword>
<keyword evidence="2" id="KW-0238">DNA-binding</keyword>
<name>A0A927F5J4_9BACT</name>
<dbReference type="RefSeq" id="WP_191615922.1">
    <property type="nucleotide sequence ID" value="NZ_JACYFG010000006.1"/>
</dbReference>
<dbReference type="InterPro" id="IPR036388">
    <property type="entry name" value="WH-like_DNA-bd_sf"/>
</dbReference>
<dbReference type="Proteomes" id="UP000622317">
    <property type="component" value="Unassembled WGS sequence"/>
</dbReference>
<dbReference type="SUPFAM" id="SSF46894">
    <property type="entry name" value="C-terminal effector domain of the bipartite response regulators"/>
    <property type="match status" value="1"/>
</dbReference>
<comment type="caution">
    <text evidence="5">The sequence shown here is derived from an EMBL/GenBank/DDBJ whole genome shotgun (WGS) entry which is preliminary data.</text>
</comment>
<dbReference type="Gene3D" id="1.10.10.10">
    <property type="entry name" value="Winged helix-like DNA-binding domain superfamily/Winged helix DNA-binding domain"/>
    <property type="match status" value="1"/>
</dbReference>
<evidence type="ECO:0000313" key="5">
    <source>
        <dbReference type="EMBL" id="MBD5778794.1"/>
    </source>
</evidence>
<dbReference type="PANTHER" id="PTHR44688">
    <property type="entry name" value="DNA-BINDING TRANSCRIPTIONAL ACTIVATOR DEVR_DOSR"/>
    <property type="match status" value="1"/>
</dbReference>
<keyword evidence="1" id="KW-0805">Transcription regulation</keyword>
<dbReference type="SMART" id="SM00421">
    <property type="entry name" value="HTH_LUXR"/>
    <property type="match status" value="1"/>
</dbReference>
<evidence type="ECO:0000259" key="4">
    <source>
        <dbReference type="SMART" id="SM00421"/>
    </source>
</evidence>
<dbReference type="InterPro" id="IPR000792">
    <property type="entry name" value="Tscrpt_reg_LuxR_C"/>
</dbReference>
<dbReference type="PRINTS" id="PR00038">
    <property type="entry name" value="HTHLUXR"/>
</dbReference>
<dbReference type="Pfam" id="PF00196">
    <property type="entry name" value="GerE"/>
    <property type="match status" value="1"/>
</dbReference>
<dbReference type="InterPro" id="IPR016032">
    <property type="entry name" value="Sig_transdc_resp-reg_C-effctor"/>
</dbReference>
<feature type="domain" description="HTH luxR-type" evidence="4">
    <location>
        <begin position="106"/>
        <end position="163"/>
    </location>
</feature>
<protein>
    <submittedName>
        <fullName evidence="5">Helix-turn-helix transcriptional regulator</fullName>
    </submittedName>
</protein>
<keyword evidence="6" id="KW-1185">Reference proteome</keyword>
<evidence type="ECO:0000256" key="1">
    <source>
        <dbReference type="ARBA" id="ARBA00023015"/>
    </source>
</evidence>
<sequence>MSENEIAEQILQEFRSSETLALDIRRLTSLFALLGQLGWSIASQDSRYRNRYHLHGQARLQFDTAHITRKQLLAHLKIQPEKRYLHESSQLVIWRNQESDTLQKAEIPLTKRESEIHALLLDGLTLPQIAQELGISKRTAEKHAQNLYKKKGVHTYNELLFQS</sequence>
<evidence type="ECO:0000256" key="2">
    <source>
        <dbReference type="ARBA" id="ARBA00023125"/>
    </source>
</evidence>
<organism evidence="5 6">
    <name type="scientific">Pelagicoccus enzymogenes</name>
    <dbReference type="NCBI Taxonomy" id="2773457"/>
    <lineage>
        <taxon>Bacteria</taxon>
        <taxon>Pseudomonadati</taxon>
        <taxon>Verrucomicrobiota</taxon>
        <taxon>Opitutia</taxon>
        <taxon>Puniceicoccales</taxon>
        <taxon>Pelagicoccaceae</taxon>
        <taxon>Pelagicoccus</taxon>
    </lineage>
</organism>
<reference evidence="5" key="1">
    <citation type="submission" date="2020-09" db="EMBL/GenBank/DDBJ databases">
        <title>Pelagicoccus enzymogenes sp. nov. with an EPS production, isolated from marine sediment.</title>
        <authorList>
            <person name="Feng X."/>
        </authorList>
    </citation>
    <scope>NUCLEOTIDE SEQUENCE</scope>
    <source>
        <strain evidence="5">NFK12</strain>
    </source>
</reference>
<dbReference type="GO" id="GO:0003677">
    <property type="term" value="F:DNA binding"/>
    <property type="evidence" value="ECO:0007669"/>
    <property type="project" value="UniProtKB-KW"/>
</dbReference>